<name>A0A195BH45_9HYME</name>
<gene>
    <name evidence="1" type="ORF">ALC53_06199</name>
</gene>
<dbReference type="Proteomes" id="UP000078540">
    <property type="component" value="Unassembled WGS sequence"/>
</dbReference>
<accession>A0A195BH45</accession>
<protein>
    <submittedName>
        <fullName evidence="1">Uncharacterized protein</fullName>
    </submittedName>
</protein>
<organism evidence="1 2">
    <name type="scientific">Atta colombica</name>
    <dbReference type="NCBI Taxonomy" id="520822"/>
    <lineage>
        <taxon>Eukaryota</taxon>
        <taxon>Metazoa</taxon>
        <taxon>Ecdysozoa</taxon>
        <taxon>Arthropoda</taxon>
        <taxon>Hexapoda</taxon>
        <taxon>Insecta</taxon>
        <taxon>Pterygota</taxon>
        <taxon>Neoptera</taxon>
        <taxon>Endopterygota</taxon>
        <taxon>Hymenoptera</taxon>
        <taxon>Apocrita</taxon>
        <taxon>Aculeata</taxon>
        <taxon>Formicoidea</taxon>
        <taxon>Formicidae</taxon>
        <taxon>Myrmicinae</taxon>
        <taxon>Atta</taxon>
    </lineage>
</organism>
<evidence type="ECO:0000313" key="1">
    <source>
        <dbReference type="EMBL" id="KYM83467.1"/>
    </source>
</evidence>
<feature type="non-terminal residue" evidence="1">
    <location>
        <position position="1"/>
    </location>
</feature>
<keyword evidence="2" id="KW-1185">Reference proteome</keyword>
<evidence type="ECO:0000313" key="2">
    <source>
        <dbReference type="Proteomes" id="UP000078540"/>
    </source>
</evidence>
<reference evidence="1 2" key="1">
    <citation type="submission" date="2015-09" db="EMBL/GenBank/DDBJ databases">
        <title>Atta colombica WGS genome.</title>
        <authorList>
            <person name="Nygaard S."/>
            <person name="Hu H."/>
            <person name="Boomsma J."/>
            <person name="Zhang G."/>
        </authorList>
    </citation>
    <scope>NUCLEOTIDE SEQUENCE [LARGE SCALE GENOMIC DNA]</scope>
    <source>
        <strain evidence="1">Treedump-2</strain>
        <tissue evidence="1">Whole body</tissue>
    </source>
</reference>
<dbReference type="AlphaFoldDB" id="A0A195BH45"/>
<dbReference type="EMBL" id="KQ976490">
    <property type="protein sequence ID" value="KYM83467.1"/>
    <property type="molecule type" value="Genomic_DNA"/>
</dbReference>
<proteinExistence type="predicted"/>
<sequence>FAPNSTPDVLFFLESSSMTPNFLYSPTFFSKKFVLPIIEIKSMKENGFSEFSLLKVRPGMTPRFFSQKMAAKLPLKKIPSTAANATTRSGNVALS</sequence>